<reference evidence="3" key="1">
    <citation type="submission" date="2023-03" db="EMBL/GenBank/DDBJ databases">
        <title>Chromosome-level genomes of two armyworms, Mythimna separata and Mythimna loreyi, provide insights into the biosynthesis and reception of sex pheromones.</title>
        <authorList>
            <person name="Zhao H."/>
        </authorList>
    </citation>
    <scope>NUCLEOTIDE SEQUENCE</scope>
    <source>
        <strain evidence="3">BeijingLab</strain>
        <tissue evidence="3">Pupa</tissue>
    </source>
</reference>
<dbReference type="EMBL" id="JARGEI010000010">
    <property type="protein sequence ID" value="KAJ8724717.1"/>
    <property type="molecule type" value="Genomic_DNA"/>
</dbReference>
<feature type="region of interest" description="Disordered" evidence="1">
    <location>
        <begin position="231"/>
        <end position="256"/>
    </location>
</feature>
<evidence type="ECO:0000313" key="4">
    <source>
        <dbReference type="Proteomes" id="UP001231518"/>
    </source>
</evidence>
<dbReference type="Proteomes" id="UP001231518">
    <property type="component" value="Chromosome 7"/>
</dbReference>
<organism evidence="3 4">
    <name type="scientific">Mythimna separata</name>
    <name type="common">Oriental armyworm</name>
    <name type="synonym">Pseudaletia separata</name>
    <dbReference type="NCBI Taxonomy" id="271217"/>
    <lineage>
        <taxon>Eukaryota</taxon>
        <taxon>Metazoa</taxon>
        <taxon>Ecdysozoa</taxon>
        <taxon>Arthropoda</taxon>
        <taxon>Hexapoda</taxon>
        <taxon>Insecta</taxon>
        <taxon>Pterygota</taxon>
        <taxon>Neoptera</taxon>
        <taxon>Endopterygota</taxon>
        <taxon>Lepidoptera</taxon>
        <taxon>Glossata</taxon>
        <taxon>Ditrysia</taxon>
        <taxon>Noctuoidea</taxon>
        <taxon>Noctuidae</taxon>
        <taxon>Noctuinae</taxon>
        <taxon>Hadenini</taxon>
        <taxon>Mythimna</taxon>
    </lineage>
</organism>
<gene>
    <name evidence="3" type="ORF">PYW07_015675</name>
</gene>
<proteinExistence type="predicted"/>
<feature type="compositionally biased region" description="Basic and acidic residues" evidence="1">
    <location>
        <begin position="123"/>
        <end position="134"/>
    </location>
</feature>
<sequence length="331" mass="37927">MDSDSLFVNQTELYEILCKFLTNIKKDGSERKTVDNYKRKAQMLETYWNDYLKNHRKMCELSDFDHVYFKKGCFETAQEVYLNIKEIIDKTMRQLGGQQLKVDNPHRAEAEEVQPSPGNRAKQQLDAEYSRQEEGAAQPQPEFDQINHLVNIKIPDERQIEDSNLTISMTSLGEAIEELKKSDSEIDDISPHDIHQYVVCYVLLSIATCVAAAWLWRTGRCRLCRGAAAGHRGEGAHQQQTTVTPPPPKPRRHSRHQEFAAAALTPKPARRHEPYSEVLSAKDLSEKSEISFRLHDCAKRWPSAKYSATKRGKNINTDNRNIDLTLDDSLV</sequence>
<keyword evidence="2" id="KW-0812">Transmembrane</keyword>
<name>A0AAD7YSC7_MYTSE</name>
<feature type="transmembrane region" description="Helical" evidence="2">
    <location>
        <begin position="194"/>
        <end position="216"/>
    </location>
</feature>
<evidence type="ECO:0000256" key="2">
    <source>
        <dbReference type="SAM" id="Phobius"/>
    </source>
</evidence>
<accession>A0AAD7YSC7</accession>
<evidence type="ECO:0000313" key="3">
    <source>
        <dbReference type="EMBL" id="KAJ8724717.1"/>
    </source>
</evidence>
<keyword evidence="2" id="KW-0472">Membrane</keyword>
<comment type="caution">
    <text evidence="3">The sequence shown here is derived from an EMBL/GenBank/DDBJ whole genome shotgun (WGS) entry which is preliminary data.</text>
</comment>
<feature type="compositionally biased region" description="Low complexity" evidence="1">
    <location>
        <begin position="231"/>
        <end position="243"/>
    </location>
</feature>
<keyword evidence="2" id="KW-1133">Transmembrane helix</keyword>
<protein>
    <submittedName>
        <fullName evidence="3">Uncharacterized protein</fullName>
    </submittedName>
</protein>
<evidence type="ECO:0000256" key="1">
    <source>
        <dbReference type="SAM" id="MobiDB-lite"/>
    </source>
</evidence>
<feature type="region of interest" description="Disordered" evidence="1">
    <location>
        <begin position="312"/>
        <end position="331"/>
    </location>
</feature>
<feature type="region of interest" description="Disordered" evidence="1">
    <location>
        <begin position="107"/>
        <end position="142"/>
    </location>
</feature>
<keyword evidence="4" id="KW-1185">Reference proteome</keyword>
<dbReference type="AlphaFoldDB" id="A0AAD7YSC7"/>